<dbReference type="PANTHER" id="PTHR33444:SF2">
    <property type="entry name" value="MARVEL DOMAIN-CONTAINING PROTEIN"/>
    <property type="match status" value="1"/>
</dbReference>
<dbReference type="EMBL" id="HACG01041487">
    <property type="protein sequence ID" value="CEK88352.1"/>
    <property type="molecule type" value="Transcribed_RNA"/>
</dbReference>
<protein>
    <recommendedName>
        <fullName evidence="4">Transmembrane protein 272-like</fullName>
    </recommendedName>
</protein>
<accession>A0A0B7B643</accession>
<feature type="transmembrane region" description="Helical" evidence="2">
    <location>
        <begin position="156"/>
        <end position="176"/>
    </location>
</feature>
<evidence type="ECO:0000256" key="2">
    <source>
        <dbReference type="SAM" id="Phobius"/>
    </source>
</evidence>
<feature type="transmembrane region" description="Helical" evidence="2">
    <location>
        <begin position="196"/>
        <end position="229"/>
    </location>
</feature>
<dbReference type="AlphaFoldDB" id="A0A0B7B643"/>
<feature type="transmembrane region" description="Helical" evidence="2">
    <location>
        <begin position="116"/>
        <end position="136"/>
    </location>
</feature>
<dbReference type="PANTHER" id="PTHR33444">
    <property type="entry name" value="SI:DKEY-19B23.12-RELATED"/>
    <property type="match status" value="1"/>
</dbReference>
<feature type="transmembrane region" description="Helical" evidence="2">
    <location>
        <begin position="75"/>
        <end position="104"/>
    </location>
</feature>
<sequence>MASSATEKTNLERAYDAEAPPQYSENDNVANREALPSYDTMAMPQEPPPSYDSLYGRIKAAKSESSGVFGFLKTFLVIVLSTIGFTIVIGFFMAIPVAMLVMGAIHLHDCSAERMIPIYLIVAGCFGTVKNLYSLVQRCRKNEQEREEDQKKVNPAESLVNCFLFAWFITGCVYIYRTKGEFQSQYPDKSDYCDPILYWFAFWITTAVYIIMAASCFCVCCVGCLASCFGSTE</sequence>
<evidence type="ECO:0000256" key="1">
    <source>
        <dbReference type="SAM" id="MobiDB-lite"/>
    </source>
</evidence>
<gene>
    <name evidence="3" type="primary">ORF164840</name>
</gene>
<proteinExistence type="predicted"/>
<name>A0A0B7B643_9EUPU</name>
<evidence type="ECO:0008006" key="4">
    <source>
        <dbReference type="Google" id="ProtNLM"/>
    </source>
</evidence>
<keyword evidence="2" id="KW-0472">Membrane</keyword>
<reference evidence="3" key="1">
    <citation type="submission" date="2014-12" db="EMBL/GenBank/DDBJ databases">
        <title>Insight into the proteome of Arion vulgaris.</title>
        <authorList>
            <person name="Aradska J."/>
            <person name="Bulat T."/>
            <person name="Smidak R."/>
            <person name="Sarate P."/>
            <person name="Gangsoo J."/>
            <person name="Sialana F."/>
            <person name="Bilban M."/>
            <person name="Lubec G."/>
        </authorList>
    </citation>
    <scope>NUCLEOTIDE SEQUENCE</scope>
    <source>
        <tissue evidence="3">Skin</tissue>
    </source>
</reference>
<organism evidence="3">
    <name type="scientific">Arion vulgaris</name>
    <dbReference type="NCBI Taxonomy" id="1028688"/>
    <lineage>
        <taxon>Eukaryota</taxon>
        <taxon>Metazoa</taxon>
        <taxon>Spiralia</taxon>
        <taxon>Lophotrochozoa</taxon>
        <taxon>Mollusca</taxon>
        <taxon>Gastropoda</taxon>
        <taxon>Heterobranchia</taxon>
        <taxon>Euthyneura</taxon>
        <taxon>Panpulmonata</taxon>
        <taxon>Eupulmonata</taxon>
        <taxon>Stylommatophora</taxon>
        <taxon>Helicina</taxon>
        <taxon>Arionoidea</taxon>
        <taxon>Arionidae</taxon>
        <taxon>Arion</taxon>
    </lineage>
</organism>
<dbReference type="InterPro" id="IPR040350">
    <property type="entry name" value="TMEM272"/>
</dbReference>
<keyword evidence="2" id="KW-0812">Transmembrane</keyword>
<evidence type="ECO:0000313" key="3">
    <source>
        <dbReference type="EMBL" id="CEK88352.1"/>
    </source>
</evidence>
<keyword evidence="2" id="KW-1133">Transmembrane helix</keyword>
<feature type="region of interest" description="Disordered" evidence="1">
    <location>
        <begin position="1"/>
        <end position="29"/>
    </location>
</feature>